<reference evidence="6" key="2">
    <citation type="submission" date="2022-06" db="UniProtKB">
        <authorList>
            <consortium name="EnsemblMetazoa"/>
        </authorList>
    </citation>
    <scope>IDENTIFICATION</scope>
    <source>
        <strain evidence="6">PS312</strain>
    </source>
</reference>
<feature type="transmembrane region" description="Helical" evidence="5">
    <location>
        <begin position="351"/>
        <end position="371"/>
    </location>
</feature>
<feature type="transmembrane region" description="Helical" evidence="5">
    <location>
        <begin position="263"/>
        <end position="283"/>
    </location>
</feature>
<dbReference type="GO" id="GO:0098794">
    <property type="term" value="C:postsynapse"/>
    <property type="evidence" value="ECO:0007669"/>
    <property type="project" value="GOC"/>
</dbReference>
<comment type="similarity">
    <text evidence="5">Belongs to the ligand-gated ion channel (TC 1.A.9) family.</text>
</comment>
<dbReference type="GO" id="GO:0034220">
    <property type="term" value="P:monoatomic ion transmembrane transport"/>
    <property type="evidence" value="ECO:0000318"/>
    <property type="project" value="GO_Central"/>
</dbReference>
<accession>A0A2A6CKP2</accession>
<evidence type="ECO:0000256" key="2">
    <source>
        <dbReference type="ARBA" id="ARBA00022692"/>
    </source>
</evidence>
<evidence type="ECO:0000313" key="7">
    <source>
        <dbReference type="Proteomes" id="UP000005239"/>
    </source>
</evidence>
<evidence type="ECO:0000256" key="4">
    <source>
        <dbReference type="ARBA" id="ARBA00023136"/>
    </source>
</evidence>
<dbReference type="InterPro" id="IPR006202">
    <property type="entry name" value="Neur_chan_lig-bd"/>
</dbReference>
<dbReference type="InterPro" id="IPR036734">
    <property type="entry name" value="Neur_chan_lig-bd_sf"/>
</dbReference>
<dbReference type="SUPFAM" id="SSF63712">
    <property type="entry name" value="Nicotinic receptor ligand binding domain-like"/>
    <property type="match status" value="1"/>
</dbReference>
<dbReference type="Proteomes" id="UP000005239">
    <property type="component" value="Unassembled WGS sequence"/>
</dbReference>
<dbReference type="OrthoDB" id="5866477at2759"/>
<dbReference type="InterPro" id="IPR018000">
    <property type="entry name" value="Neurotransmitter_ion_chnl_CS"/>
</dbReference>
<feature type="chain" id="PRO_5042620831" evidence="5">
    <location>
        <begin position="20"/>
        <end position="374"/>
    </location>
</feature>
<dbReference type="FunFam" id="1.20.58.390:FF:000146">
    <property type="entry name" value="Uncharacterized protein"/>
    <property type="match status" value="1"/>
</dbReference>
<dbReference type="GO" id="GO:0007268">
    <property type="term" value="P:chemical synaptic transmission"/>
    <property type="evidence" value="ECO:0000318"/>
    <property type="project" value="GO_Central"/>
</dbReference>
<sequence length="374" mass="41723">MGKSFSIYVLLFFAISVRSQPNPLDLLVSRLFKDYNNFASPYANRRNSTSHVEVLISLSHAVIDNVNERDWTIGVLTLLTIRWVDPRLQWDPSLFDEIAEISVKESALWKPEIFLCKSAESTNVSPDFPSAMIRYTGEVSLDVFHKITYSCQMVFDDFPFDVQQCQICYGLSGISGATVDLIDVPPARRDIVANSEWFFVGNISVEKRIAELNGVHKDRLNYNISLSRRSFFWVALIIVPTCLICIVALVGIFFAGEGKVIDNAVAIGLTTMTSLMLVVTILADSLAKADNLPGLGWFVLYDIGIVCVAAIVALVLDHSRSLAISSVKKKRQMNTWTTLLVSKRAYRAVRVILFIICIVGLALNVVLRWSANST</sequence>
<keyword evidence="5" id="KW-0732">Signal</keyword>
<dbReference type="EnsemblMetazoa" id="PPA45689.1">
    <property type="protein sequence ID" value="PPA45689.1"/>
    <property type="gene ID" value="WBGene00284058"/>
</dbReference>
<dbReference type="Gene3D" id="1.20.58.390">
    <property type="entry name" value="Neurotransmitter-gated ion-channel transmembrane domain"/>
    <property type="match status" value="1"/>
</dbReference>
<gene>
    <name evidence="6" type="primary">WBGene00284058</name>
</gene>
<accession>A0A8R1V0W4</accession>
<dbReference type="PROSITE" id="PS00236">
    <property type="entry name" value="NEUROTR_ION_CHANNEL"/>
    <property type="match status" value="1"/>
</dbReference>
<proteinExistence type="inferred from homology"/>
<keyword evidence="5" id="KW-0813">Transport</keyword>
<organism evidence="6 7">
    <name type="scientific">Pristionchus pacificus</name>
    <name type="common">Parasitic nematode worm</name>
    <dbReference type="NCBI Taxonomy" id="54126"/>
    <lineage>
        <taxon>Eukaryota</taxon>
        <taxon>Metazoa</taxon>
        <taxon>Ecdysozoa</taxon>
        <taxon>Nematoda</taxon>
        <taxon>Chromadorea</taxon>
        <taxon>Rhabditida</taxon>
        <taxon>Rhabditina</taxon>
        <taxon>Diplogasteromorpha</taxon>
        <taxon>Diplogasteroidea</taxon>
        <taxon>Neodiplogasteridae</taxon>
        <taxon>Pristionchus</taxon>
    </lineage>
</organism>
<dbReference type="GO" id="GO:0005886">
    <property type="term" value="C:plasma membrane"/>
    <property type="evidence" value="ECO:0000318"/>
    <property type="project" value="GO_Central"/>
</dbReference>
<feature type="transmembrane region" description="Helical" evidence="5">
    <location>
        <begin position="295"/>
        <end position="316"/>
    </location>
</feature>
<dbReference type="Gene3D" id="2.70.170.10">
    <property type="entry name" value="Neurotransmitter-gated ion-channel ligand-binding domain"/>
    <property type="match status" value="1"/>
</dbReference>
<keyword evidence="5" id="KW-0406">Ion transport</keyword>
<comment type="subcellular location">
    <subcellularLocation>
        <location evidence="1">Membrane</location>
        <topology evidence="1">Multi-pass membrane protein</topology>
    </subcellularLocation>
</comment>
<dbReference type="InterPro" id="IPR006201">
    <property type="entry name" value="Neur_channel"/>
</dbReference>
<dbReference type="PANTHER" id="PTHR18945">
    <property type="entry name" value="NEUROTRANSMITTER GATED ION CHANNEL"/>
    <property type="match status" value="1"/>
</dbReference>
<dbReference type="GO" id="GO:0005231">
    <property type="term" value="F:excitatory extracellular ligand-gated monoatomic ion channel activity"/>
    <property type="evidence" value="ECO:0000318"/>
    <property type="project" value="GO_Central"/>
</dbReference>
<dbReference type="Pfam" id="PF02931">
    <property type="entry name" value="Neur_chan_LBD"/>
    <property type="match status" value="1"/>
</dbReference>
<name>A0A2A6CKP2_PRIPA</name>
<keyword evidence="7" id="KW-1185">Reference proteome</keyword>
<dbReference type="GO" id="GO:0043005">
    <property type="term" value="C:neuron projection"/>
    <property type="evidence" value="ECO:0000318"/>
    <property type="project" value="GO_Central"/>
</dbReference>
<keyword evidence="4 5" id="KW-0472">Membrane</keyword>
<dbReference type="InterPro" id="IPR036719">
    <property type="entry name" value="Neuro-gated_channel_TM_sf"/>
</dbReference>
<feature type="transmembrane region" description="Helical" evidence="5">
    <location>
        <begin position="231"/>
        <end position="256"/>
    </location>
</feature>
<dbReference type="GO" id="GO:1902495">
    <property type="term" value="C:transmembrane transporter complex"/>
    <property type="evidence" value="ECO:0000318"/>
    <property type="project" value="GO_Central"/>
</dbReference>
<evidence type="ECO:0000256" key="5">
    <source>
        <dbReference type="RuleBase" id="RU000687"/>
    </source>
</evidence>
<dbReference type="GO" id="GO:1904315">
    <property type="term" value="F:transmitter-gated monoatomic ion channel activity involved in regulation of postsynaptic membrane potential"/>
    <property type="evidence" value="ECO:0000318"/>
    <property type="project" value="GO_Central"/>
</dbReference>
<feature type="signal peptide" evidence="5">
    <location>
        <begin position="1"/>
        <end position="19"/>
    </location>
</feature>
<keyword evidence="2 5" id="KW-0812">Transmembrane</keyword>
<protein>
    <submittedName>
        <fullName evidence="6">Transmembrane ion channel</fullName>
    </submittedName>
</protein>
<evidence type="ECO:0000256" key="3">
    <source>
        <dbReference type="ARBA" id="ARBA00022989"/>
    </source>
</evidence>
<dbReference type="GO" id="GO:0045202">
    <property type="term" value="C:synapse"/>
    <property type="evidence" value="ECO:0000318"/>
    <property type="project" value="GO_Central"/>
</dbReference>
<dbReference type="GO" id="GO:0004888">
    <property type="term" value="F:transmembrane signaling receptor activity"/>
    <property type="evidence" value="ECO:0007669"/>
    <property type="project" value="InterPro"/>
</dbReference>
<reference evidence="7" key="1">
    <citation type="journal article" date="2008" name="Nat. Genet.">
        <title>The Pristionchus pacificus genome provides a unique perspective on nematode lifestyle and parasitism.</title>
        <authorList>
            <person name="Dieterich C."/>
            <person name="Clifton S.W."/>
            <person name="Schuster L.N."/>
            <person name="Chinwalla A."/>
            <person name="Delehaunty K."/>
            <person name="Dinkelacker I."/>
            <person name="Fulton L."/>
            <person name="Fulton R."/>
            <person name="Godfrey J."/>
            <person name="Minx P."/>
            <person name="Mitreva M."/>
            <person name="Roeseler W."/>
            <person name="Tian H."/>
            <person name="Witte H."/>
            <person name="Yang S.P."/>
            <person name="Wilson R.K."/>
            <person name="Sommer R.J."/>
        </authorList>
    </citation>
    <scope>NUCLEOTIDE SEQUENCE [LARGE SCALE GENOMIC DNA]</scope>
    <source>
        <strain evidence="7">PS312</strain>
    </source>
</reference>
<dbReference type="InterPro" id="IPR038050">
    <property type="entry name" value="Neuro_actylchol_rec"/>
</dbReference>
<dbReference type="AlphaFoldDB" id="A0A2A6CKP2"/>
<evidence type="ECO:0000256" key="1">
    <source>
        <dbReference type="ARBA" id="ARBA00004141"/>
    </source>
</evidence>
<dbReference type="CDD" id="cd18989">
    <property type="entry name" value="LGIC_ECD_cation"/>
    <property type="match status" value="1"/>
</dbReference>
<keyword evidence="5" id="KW-0407">Ion channel</keyword>
<dbReference type="GO" id="GO:0042391">
    <property type="term" value="P:regulation of membrane potential"/>
    <property type="evidence" value="ECO:0000318"/>
    <property type="project" value="GO_Central"/>
</dbReference>
<evidence type="ECO:0000313" key="6">
    <source>
        <dbReference type="EnsemblMetazoa" id="PPA45689.1"/>
    </source>
</evidence>
<dbReference type="SUPFAM" id="SSF90112">
    <property type="entry name" value="Neurotransmitter-gated ion-channel transmembrane pore"/>
    <property type="match status" value="1"/>
</dbReference>
<keyword evidence="3 5" id="KW-1133">Transmembrane helix</keyword>
<dbReference type="PRINTS" id="PR00252">
    <property type="entry name" value="NRIONCHANNEL"/>
</dbReference>